<dbReference type="PANTHER" id="PTHR31891:SF1">
    <property type="entry name" value="FORMAMIDASE C869.04-RELATED"/>
    <property type="match status" value="1"/>
</dbReference>
<dbReference type="GO" id="GO:0016811">
    <property type="term" value="F:hydrolase activity, acting on carbon-nitrogen (but not peptide) bonds, in linear amides"/>
    <property type="evidence" value="ECO:0007669"/>
    <property type="project" value="InterPro"/>
</dbReference>
<organism evidence="1 2">
    <name type="scientific">Micromonospora marina</name>
    <dbReference type="NCBI Taxonomy" id="307120"/>
    <lineage>
        <taxon>Bacteria</taxon>
        <taxon>Bacillati</taxon>
        <taxon>Actinomycetota</taxon>
        <taxon>Actinomycetes</taxon>
        <taxon>Micromonosporales</taxon>
        <taxon>Micromonosporaceae</taxon>
        <taxon>Micromonospora</taxon>
    </lineage>
</organism>
<dbReference type="PANTHER" id="PTHR31891">
    <property type="entry name" value="FORMAMIDASE C869.04-RELATED"/>
    <property type="match status" value="1"/>
</dbReference>
<reference evidence="2" key="1">
    <citation type="submission" date="2016-06" db="EMBL/GenBank/DDBJ databases">
        <authorList>
            <person name="Varghese N."/>
        </authorList>
    </citation>
    <scope>NUCLEOTIDE SEQUENCE [LARGE SCALE GENOMIC DNA]</scope>
    <source>
        <strain evidence="2">DSM 45555</strain>
    </source>
</reference>
<dbReference type="Proteomes" id="UP000198551">
    <property type="component" value="Unassembled WGS sequence"/>
</dbReference>
<protein>
    <submittedName>
        <fullName evidence="1">Acetamidase/formamidase</fullName>
    </submittedName>
</protein>
<dbReference type="Gene3D" id="3.10.28.20">
    <property type="entry name" value="Acetamidase/Formamidase-like domains"/>
    <property type="match status" value="1"/>
</dbReference>
<gene>
    <name evidence="1" type="ORF">GA0070215_1484</name>
</gene>
<sequence length="339" mass="35753">MTIDTAGPVLYRPARDELAYTFGGRMPVGHLRSGEVLEVFTEDCFGGRVCGPGDLPSQVCQMPYLNPVSGPFFIEDAEPGDTLAVHILSITPAREWGVSSTFPHFGALTSTSHTATLQPALEERVWLYGIDRDAGTVRFQATGSGHQVDLPLEPMIGTIGVAPAGFEARSTIVPDSHGGNLDTPLVRAGSTVYLGVNVHGAMLALGDGHARQGDGEACGVGIEIATVTTLTVEVIKKTPTVWPRLETDTGIASIGCARPLEDAYRIAHTDLVGWIAELTGMDTLDAYQLVSQAGRAPIGNVCDPNYTVAAMVDTALLPGPSPAYGGVHTRLRQRAAGPR</sequence>
<proteinExistence type="predicted"/>
<dbReference type="Gene3D" id="2.60.120.580">
    <property type="entry name" value="Acetamidase/Formamidase-like domains"/>
    <property type="match status" value="2"/>
</dbReference>
<keyword evidence="2" id="KW-1185">Reference proteome</keyword>
<evidence type="ECO:0000313" key="2">
    <source>
        <dbReference type="Proteomes" id="UP000198551"/>
    </source>
</evidence>
<accession>A0A1C5AN95</accession>
<dbReference type="Pfam" id="PF03069">
    <property type="entry name" value="FmdA_AmdA"/>
    <property type="match status" value="1"/>
</dbReference>
<evidence type="ECO:0000313" key="1">
    <source>
        <dbReference type="EMBL" id="SCF46484.1"/>
    </source>
</evidence>
<name>A0A1C5AN95_9ACTN</name>
<dbReference type="RefSeq" id="WP_091051716.1">
    <property type="nucleotide sequence ID" value="NZ_FMCV01000048.1"/>
</dbReference>
<dbReference type="InterPro" id="IPR004304">
    <property type="entry name" value="FmdA_AmdA"/>
</dbReference>
<dbReference type="EMBL" id="FMCV01000048">
    <property type="protein sequence ID" value="SCF46484.1"/>
    <property type="molecule type" value="Genomic_DNA"/>
</dbReference>
<dbReference type="SUPFAM" id="SSF141130">
    <property type="entry name" value="Acetamidase/Formamidase-like"/>
    <property type="match status" value="1"/>
</dbReference>
<dbReference type="AlphaFoldDB" id="A0A1C5AN95"/>